<dbReference type="EMBL" id="CP032829">
    <property type="protein sequence ID" value="AYJ87370.1"/>
    <property type="molecule type" value="Genomic_DNA"/>
</dbReference>
<dbReference type="Proteomes" id="UP000276254">
    <property type="component" value="Chromosome"/>
</dbReference>
<evidence type="ECO:0000313" key="3">
    <source>
        <dbReference type="Proteomes" id="UP000276254"/>
    </source>
</evidence>
<dbReference type="InterPro" id="IPR016980">
    <property type="entry name" value="S-AdoMet-dep_MeTrfase_Alr7345"/>
</dbReference>
<dbReference type="OrthoDB" id="9801692at2"/>
<feature type="signal peptide" evidence="1">
    <location>
        <begin position="1"/>
        <end position="22"/>
    </location>
</feature>
<dbReference type="Gene3D" id="3.40.50.150">
    <property type="entry name" value="Vaccinia Virus protein VP39"/>
    <property type="match status" value="1"/>
</dbReference>
<dbReference type="SUPFAM" id="SSF53335">
    <property type="entry name" value="S-adenosyl-L-methionine-dependent methyltransferases"/>
    <property type="match status" value="1"/>
</dbReference>
<accession>A0A494TDR2</accession>
<gene>
    <name evidence="2" type="ORF">D3Y57_17335</name>
</gene>
<organism evidence="2 3">
    <name type="scientific">Sphingomonas paeninsulae</name>
    <dbReference type="NCBI Taxonomy" id="2319844"/>
    <lineage>
        <taxon>Bacteria</taxon>
        <taxon>Pseudomonadati</taxon>
        <taxon>Pseudomonadota</taxon>
        <taxon>Alphaproteobacteria</taxon>
        <taxon>Sphingomonadales</taxon>
        <taxon>Sphingomonadaceae</taxon>
        <taxon>Sphingomonas</taxon>
    </lineage>
</organism>
<dbReference type="InterPro" id="IPR029063">
    <property type="entry name" value="SAM-dependent_MTases_sf"/>
</dbReference>
<dbReference type="AlphaFoldDB" id="A0A494TDR2"/>
<keyword evidence="2" id="KW-0808">Transferase</keyword>
<reference evidence="2 3" key="1">
    <citation type="submission" date="2018-09" db="EMBL/GenBank/DDBJ databases">
        <title>Sphingomonas peninsula sp. nov., isolated from fildes peninsula, Antarctic soil.</title>
        <authorList>
            <person name="Yingchao G."/>
        </authorList>
    </citation>
    <scope>NUCLEOTIDE SEQUENCE [LARGE SCALE GENOMIC DNA]</scope>
    <source>
        <strain evidence="2 3">YZ-8</strain>
    </source>
</reference>
<sequence length="269" mass="29163">MRPYLFAISAFAVVALPVATQAKPDLTSRAAIDAAVAAPTRTPANEARDQYRHPAETLAFFGIKPGDKIVELWPFGGWYTEILTPYVNAGGGRLTVASPAGKYDDMIAKKLATDLATYGKVIRARFPSTPTEPKIAPNSVDAVLTFRNIHNWMGKPGAAETAFQEIFTMLKPGGILGVEDHRLPENMDIAREAASGYLKVSTVRALAAKAGFQFAGASEINANPRDTHDYPKGVWTLPPSFAEGDADRARFAAIGESDRMTLRFIKPRK</sequence>
<keyword evidence="1" id="KW-0732">Signal</keyword>
<keyword evidence="3" id="KW-1185">Reference proteome</keyword>
<dbReference type="PIRSF" id="PIRSF031679">
    <property type="entry name" value="Mtase_Alr7345_prd"/>
    <property type="match status" value="1"/>
</dbReference>
<protein>
    <submittedName>
        <fullName evidence="2">Methyltransferase</fullName>
    </submittedName>
</protein>
<dbReference type="GO" id="GO:0008168">
    <property type="term" value="F:methyltransferase activity"/>
    <property type="evidence" value="ECO:0007669"/>
    <property type="project" value="UniProtKB-KW"/>
</dbReference>
<proteinExistence type="predicted"/>
<name>A0A494TDR2_SPHPE</name>
<dbReference type="RefSeq" id="WP_121154604.1">
    <property type="nucleotide sequence ID" value="NZ_CP032829.1"/>
</dbReference>
<evidence type="ECO:0000256" key="1">
    <source>
        <dbReference type="SAM" id="SignalP"/>
    </source>
</evidence>
<keyword evidence="2" id="KW-0489">Methyltransferase</keyword>
<dbReference type="GO" id="GO:0032259">
    <property type="term" value="P:methylation"/>
    <property type="evidence" value="ECO:0007669"/>
    <property type="project" value="UniProtKB-KW"/>
</dbReference>
<evidence type="ECO:0000313" key="2">
    <source>
        <dbReference type="EMBL" id="AYJ87370.1"/>
    </source>
</evidence>
<dbReference type="KEGG" id="spha:D3Y57_17335"/>
<feature type="chain" id="PRO_5019796839" evidence="1">
    <location>
        <begin position="23"/>
        <end position="269"/>
    </location>
</feature>